<dbReference type="PANTHER" id="PTHR32294">
    <property type="entry name" value="DNA POLYMERASE III SUBUNIT ALPHA"/>
    <property type="match status" value="1"/>
</dbReference>
<dbReference type="Proteomes" id="UP000229497">
    <property type="component" value="Unassembled WGS sequence"/>
</dbReference>
<dbReference type="InterPro" id="IPR016195">
    <property type="entry name" value="Pol/histidinol_Pase-like"/>
</dbReference>
<dbReference type="InterPro" id="IPR004013">
    <property type="entry name" value="PHP_dom"/>
</dbReference>
<evidence type="ECO:0000313" key="2">
    <source>
        <dbReference type="EMBL" id="PIQ71469.1"/>
    </source>
</evidence>
<keyword evidence="2" id="KW-0548">Nucleotidyltransferase</keyword>
<dbReference type="SUPFAM" id="SSF89550">
    <property type="entry name" value="PHP domain-like"/>
    <property type="match status" value="1"/>
</dbReference>
<evidence type="ECO:0000313" key="3">
    <source>
        <dbReference type="Proteomes" id="UP000229497"/>
    </source>
</evidence>
<keyword evidence="2" id="KW-0808">Transferase</keyword>
<dbReference type="GO" id="GO:0003887">
    <property type="term" value="F:DNA-directed DNA polymerase activity"/>
    <property type="evidence" value="ECO:0007669"/>
    <property type="project" value="UniProtKB-EC"/>
</dbReference>
<accession>A0A2H0KJQ0</accession>
<dbReference type="EMBL" id="PCVK01000093">
    <property type="protein sequence ID" value="PIQ71469.1"/>
    <property type="molecule type" value="Genomic_DNA"/>
</dbReference>
<dbReference type="GO" id="GO:0006260">
    <property type="term" value="P:DNA replication"/>
    <property type="evidence" value="ECO:0007669"/>
    <property type="project" value="InterPro"/>
</dbReference>
<evidence type="ECO:0000259" key="1">
    <source>
        <dbReference type="SMART" id="SM00481"/>
    </source>
</evidence>
<feature type="domain" description="Polymerase/histidinol phosphatase N-terminal" evidence="1">
    <location>
        <begin position="4"/>
        <end position="71"/>
    </location>
</feature>
<organism evidence="2 3">
    <name type="scientific">Candidatus Roizmanbacteria bacterium CG11_big_fil_rev_8_21_14_0_20_37_16</name>
    <dbReference type="NCBI Taxonomy" id="1974857"/>
    <lineage>
        <taxon>Bacteria</taxon>
        <taxon>Candidatus Roizmaniibacteriota</taxon>
    </lineage>
</organism>
<dbReference type="EC" id="2.7.7.7" evidence="2"/>
<protein>
    <submittedName>
        <fullName evidence="2">DNA polymerase III subunit alpha</fullName>
        <ecNumber evidence="2">2.7.7.7</ecNumber>
    </submittedName>
</protein>
<feature type="non-terminal residue" evidence="2">
    <location>
        <position position="287"/>
    </location>
</feature>
<dbReference type="CDD" id="cd12113">
    <property type="entry name" value="PHP_PolIIIA_DnaE3"/>
    <property type="match status" value="1"/>
</dbReference>
<gene>
    <name evidence="2" type="primary">dnaE</name>
    <name evidence="2" type="ORF">COV87_03250</name>
</gene>
<dbReference type="SMART" id="SM00481">
    <property type="entry name" value="POLIIIAc"/>
    <property type="match status" value="1"/>
</dbReference>
<dbReference type="GO" id="GO:0008408">
    <property type="term" value="F:3'-5' exonuclease activity"/>
    <property type="evidence" value="ECO:0007669"/>
    <property type="project" value="InterPro"/>
</dbReference>
<proteinExistence type="predicted"/>
<dbReference type="InterPro" id="IPR003141">
    <property type="entry name" value="Pol/His_phosphatase_N"/>
</dbReference>
<dbReference type="Gene3D" id="3.20.20.140">
    <property type="entry name" value="Metal-dependent hydrolases"/>
    <property type="match status" value="1"/>
</dbReference>
<dbReference type="Pfam" id="PF02811">
    <property type="entry name" value="PHP"/>
    <property type="match status" value="1"/>
</dbReference>
<dbReference type="AlphaFoldDB" id="A0A2H0KJQ0"/>
<dbReference type="PANTHER" id="PTHR32294:SF0">
    <property type="entry name" value="DNA POLYMERASE III SUBUNIT ALPHA"/>
    <property type="match status" value="1"/>
</dbReference>
<sequence>MSFVHLHVHTGYSLLDGMCRIDDLLDKAIKDKMKAIAITDHGALYGAFKFFVKAQEKGIKPIIGVEVYKAKNSRLDKKAGVDRDQYHLVLIAKNLAGYQNLLKIVSDAYLEGFYYKPRVDFETLEKYHEGIIALSACMGGEIPSLILENQNKEAEIILQKYLDIFKDDFYLEIQRHPGIEKLDELNKELIKLSRKFGVPLVATNDVHYIDKEDAYAQEVLLCIQTQHTMVEKNRPMSMIDTPDYYFKSTAEMKGAFIDLPEAIENTVKIAEKCNVEIPNGKWILPKF</sequence>
<dbReference type="InterPro" id="IPR004805">
    <property type="entry name" value="DnaE2/DnaE/PolC"/>
</dbReference>
<name>A0A2H0KJQ0_9BACT</name>
<comment type="caution">
    <text evidence="2">The sequence shown here is derived from an EMBL/GenBank/DDBJ whole genome shotgun (WGS) entry which is preliminary data.</text>
</comment>
<reference evidence="2 3" key="1">
    <citation type="submission" date="2017-09" db="EMBL/GenBank/DDBJ databases">
        <title>Depth-based differentiation of microbial function through sediment-hosted aquifers and enrichment of novel symbionts in the deep terrestrial subsurface.</title>
        <authorList>
            <person name="Probst A.J."/>
            <person name="Ladd B."/>
            <person name="Jarett J.K."/>
            <person name="Geller-Mcgrath D.E."/>
            <person name="Sieber C.M."/>
            <person name="Emerson J.B."/>
            <person name="Anantharaman K."/>
            <person name="Thomas B.C."/>
            <person name="Malmstrom R."/>
            <person name="Stieglmeier M."/>
            <person name="Klingl A."/>
            <person name="Woyke T."/>
            <person name="Ryan C.M."/>
            <person name="Banfield J.F."/>
        </authorList>
    </citation>
    <scope>NUCLEOTIDE SEQUENCE [LARGE SCALE GENOMIC DNA]</scope>
    <source>
        <strain evidence="2">CG11_big_fil_rev_8_21_14_0_20_37_16</strain>
    </source>
</reference>